<name>A0A6A6NNZ3_9PEZI</name>
<dbReference type="Pfam" id="PF04031">
    <property type="entry name" value="Las1"/>
    <property type="match status" value="1"/>
</dbReference>
<gene>
    <name evidence="2" type="ORF">BDY21DRAFT_375009</name>
</gene>
<organism evidence="2 3">
    <name type="scientific">Lineolata rhizophorae</name>
    <dbReference type="NCBI Taxonomy" id="578093"/>
    <lineage>
        <taxon>Eukaryota</taxon>
        <taxon>Fungi</taxon>
        <taxon>Dikarya</taxon>
        <taxon>Ascomycota</taxon>
        <taxon>Pezizomycotina</taxon>
        <taxon>Dothideomycetes</taxon>
        <taxon>Dothideomycetes incertae sedis</taxon>
        <taxon>Lineolatales</taxon>
        <taxon>Lineolataceae</taxon>
        <taxon>Lineolata</taxon>
    </lineage>
</organism>
<reference evidence="2" key="1">
    <citation type="journal article" date="2020" name="Stud. Mycol.">
        <title>101 Dothideomycetes genomes: a test case for predicting lifestyles and emergence of pathogens.</title>
        <authorList>
            <person name="Haridas S."/>
            <person name="Albert R."/>
            <person name="Binder M."/>
            <person name="Bloem J."/>
            <person name="Labutti K."/>
            <person name="Salamov A."/>
            <person name="Andreopoulos B."/>
            <person name="Baker S."/>
            <person name="Barry K."/>
            <person name="Bills G."/>
            <person name="Bluhm B."/>
            <person name="Cannon C."/>
            <person name="Castanera R."/>
            <person name="Culley D."/>
            <person name="Daum C."/>
            <person name="Ezra D."/>
            <person name="Gonzalez J."/>
            <person name="Henrissat B."/>
            <person name="Kuo A."/>
            <person name="Liang C."/>
            <person name="Lipzen A."/>
            <person name="Lutzoni F."/>
            <person name="Magnuson J."/>
            <person name="Mondo S."/>
            <person name="Nolan M."/>
            <person name="Ohm R."/>
            <person name="Pangilinan J."/>
            <person name="Park H.-J."/>
            <person name="Ramirez L."/>
            <person name="Alfaro M."/>
            <person name="Sun H."/>
            <person name="Tritt A."/>
            <person name="Yoshinaga Y."/>
            <person name="Zwiers L.-H."/>
            <person name="Turgeon B."/>
            <person name="Goodwin S."/>
            <person name="Spatafora J."/>
            <person name="Crous P."/>
            <person name="Grigoriev I."/>
        </authorList>
    </citation>
    <scope>NUCLEOTIDE SEQUENCE</scope>
    <source>
        <strain evidence="2">ATCC 16933</strain>
    </source>
</reference>
<accession>A0A6A6NNZ3</accession>
<dbReference type="EMBL" id="MU001699">
    <property type="protein sequence ID" value="KAF2453207.1"/>
    <property type="molecule type" value="Genomic_DNA"/>
</dbReference>
<keyword evidence="3" id="KW-1185">Reference proteome</keyword>
<dbReference type="InterPro" id="IPR007174">
    <property type="entry name" value="Las1"/>
</dbReference>
<dbReference type="GO" id="GO:0030687">
    <property type="term" value="C:preribosome, large subunit precursor"/>
    <property type="evidence" value="ECO:0007669"/>
    <property type="project" value="TreeGrafter"/>
</dbReference>
<dbReference type="GO" id="GO:0000460">
    <property type="term" value="P:maturation of 5.8S rRNA"/>
    <property type="evidence" value="ECO:0007669"/>
    <property type="project" value="TreeGrafter"/>
</dbReference>
<protein>
    <submittedName>
        <fullName evidence="2">Las1-like-domain-containing protein</fullName>
    </submittedName>
</protein>
<dbReference type="GO" id="GO:0000470">
    <property type="term" value="P:maturation of LSU-rRNA"/>
    <property type="evidence" value="ECO:0007669"/>
    <property type="project" value="TreeGrafter"/>
</dbReference>
<sequence>MVSSDPIIGAHEVAAVRDGLFGSIETPEGLQRAESAATRVLKWKERCREAGKLPAVVGLTASMVACLVEDKKRPPPDGDDETAEETFANALCSAFTRFVTMCCNPELTASKTVPMRLVAAQRKFPTSWVIARNLVIHDQLLPLGFAREATREAVDWARSHIWDAFAEGISLEDQFAPPLPEFAGKWTPEEADAWIEGLVSEYLLRTKSESDIYEDLAVSKAGGLALADWLVKTERLISGQFGEYDKLIEFFDGKVPIFLQRLMRQALRYAKHPHPDDPLFPEKKERVVSWIMHVLENAPLAKKATSKTLREDMLCLCIPDMDQWSVGVAERLLNTASSKFRRMHGFLLDDMRKALASSELAASASHAAPANEEGTELVDAGAAGGDEATPKIDEQVAGPSIDASGNDHGSS</sequence>
<dbReference type="GO" id="GO:0090730">
    <property type="term" value="C:Las1 complex"/>
    <property type="evidence" value="ECO:0007669"/>
    <property type="project" value="InterPro"/>
</dbReference>
<evidence type="ECO:0000313" key="2">
    <source>
        <dbReference type="EMBL" id="KAF2453207.1"/>
    </source>
</evidence>
<proteinExistence type="predicted"/>
<dbReference type="PANTHER" id="PTHR15002">
    <property type="entry name" value="RIBOSOMAL BIOGENESIS PROTEIN LAS1L"/>
    <property type="match status" value="1"/>
</dbReference>
<dbReference type="Proteomes" id="UP000799766">
    <property type="component" value="Unassembled WGS sequence"/>
</dbReference>
<feature type="region of interest" description="Disordered" evidence="1">
    <location>
        <begin position="365"/>
        <end position="411"/>
    </location>
</feature>
<dbReference type="PANTHER" id="PTHR15002:SF0">
    <property type="entry name" value="RIBOSOMAL BIOGENESIS PROTEIN LAS1L"/>
    <property type="match status" value="1"/>
</dbReference>
<evidence type="ECO:0000313" key="3">
    <source>
        <dbReference type="Proteomes" id="UP000799766"/>
    </source>
</evidence>
<evidence type="ECO:0000256" key="1">
    <source>
        <dbReference type="SAM" id="MobiDB-lite"/>
    </source>
</evidence>
<dbReference type="AlphaFoldDB" id="A0A6A6NNZ3"/>
<dbReference type="GO" id="GO:0004519">
    <property type="term" value="F:endonuclease activity"/>
    <property type="evidence" value="ECO:0007669"/>
    <property type="project" value="InterPro"/>
</dbReference>